<accession>A0ABT4J9Y1</accession>
<gene>
    <name evidence="1" type="ORF">OU682_20290</name>
</gene>
<proteinExistence type="predicted"/>
<evidence type="ECO:0000313" key="2">
    <source>
        <dbReference type="Proteomes" id="UP001149822"/>
    </source>
</evidence>
<dbReference type="RefSeq" id="WP_268944033.1">
    <property type="nucleotide sequence ID" value="NZ_JAPTYD010000058.1"/>
</dbReference>
<dbReference type="Proteomes" id="UP001149822">
    <property type="component" value="Unassembled WGS sequence"/>
</dbReference>
<comment type="caution">
    <text evidence="1">The sequence shown here is derived from an EMBL/GenBank/DDBJ whole genome shotgun (WGS) entry which is preliminary data.</text>
</comment>
<organism evidence="1 2">
    <name type="scientific">Paracoccus benzoatiresistens</name>
    <dbReference type="NCBI Taxonomy" id="2997341"/>
    <lineage>
        <taxon>Bacteria</taxon>
        <taxon>Pseudomonadati</taxon>
        <taxon>Pseudomonadota</taxon>
        <taxon>Alphaproteobacteria</taxon>
        <taxon>Rhodobacterales</taxon>
        <taxon>Paracoccaceae</taxon>
        <taxon>Paracoccus</taxon>
    </lineage>
</organism>
<sequence>MIAMKGKGFPGGLAEPFDKRINKGTVMRMISAGMQGNCPSSNDLEQAA</sequence>
<protein>
    <submittedName>
        <fullName evidence="1">Uncharacterized protein</fullName>
    </submittedName>
</protein>
<reference evidence="1" key="1">
    <citation type="submission" date="2022-12" db="EMBL/GenBank/DDBJ databases">
        <title>Paracoccus sp. EF6 isolated from a lake water.</title>
        <authorList>
            <person name="Liu H."/>
        </authorList>
    </citation>
    <scope>NUCLEOTIDE SEQUENCE</scope>
    <source>
        <strain evidence="1">EF6</strain>
    </source>
</reference>
<dbReference type="EMBL" id="JAPTYD010000058">
    <property type="protein sequence ID" value="MCZ0963937.1"/>
    <property type="molecule type" value="Genomic_DNA"/>
</dbReference>
<evidence type="ECO:0000313" key="1">
    <source>
        <dbReference type="EMBL" id="MCZ0963937.1"/>
    </source>
</evidence>
<keyword evidence="2" id="KW-1185">Reference proteome</keyword>
<name>A0ABT4J9Y1_9RHOB</name>